<dbReference type="OrthoDB" id="290224at2"/>
<keyword evidence="4" id="KW-1185">Reference proteome</keyword>
<dbReference type="HAMAP" id="MF_00634">
    <property type="entry name" value="UPF0235"/>
    <property type="match status" value="1"/>
</dbReference>
<dbReference type="EMBL" id="SJPF01000002">
    <property type="protein sequence ID" value="TWT34501.1"/>
    <property type="molecule type" value="Genomic_DNA"/>
</dbReference>
<evidence type="ECO:0000256" key="1">
    <source>
        <dbReference type="ARBA" id="ARBA00010364"/>
    </source>
</evidence>
<dbReference type="InterPro" id="IPR003746">
    <property type="entry name" value="DUF167"/>
</dbReference>
<comment type="similarity">
    <text evidence="1 2">Belongs to the UPF0235 family.</text>
</comment>
<dbReference type="PANTHER" id="PTHR13420">
    <property type="entry name" value="UPF0235 PROTEIN C15ORF40"/>
    <property type="match status" value="1"/>
</dbReference>
<name>A0A5C5V890_9BACT</name>
<gene>
    <name evidence="3" type="ORF">Enr8_19100</name>
</gene>
<dbReference type="InterPro" id="IPR036591">
    <property type="entry name" value="YggU-like_sf"/>
</dbReference>
<dbReference type="SUPFAM" id="SSF69786">
    <property type="entry name" value="YggU-like"/>
    <property type="match status" value="1"/>
</dbReference>
<dbReference type="GO" id="GO:0005737">
    <property type="term" value="C:cytoplasm"/>
    <property type="evidence" value="ECO:0007669"/>
    <property type="project" value="TreeGrafter"/>
</dbReference>
<evidence type="ECO:0000256" key="2">
    <source>
        <dbReference type="HAMAP-Rule" id="MF_00634"/>
    </source>
</evidence>
<protein>
    <recommendedName>
        <fullName evidence="2">UPF0235 protein Enr8_19100</fullName>
    </recommendedName>
</protein>
<evidence type="ECO:0000313" key="3">
    <source>
        <dbReference type="EMBL" id="TWT34501.1"/>
    </source>
</evidence>
<dbReference type="PANTHER" id="PTHR13420:SF7">
    <property type="entry name" value="UPF0235 PROTEIN C15ORF40"/>
    <property type="match status" value="1"/>
</dbReference>
<accession>A0A5C5V890</accession>
<dbReference type="Proteomes" id="UP000318878">
    <property type="component" value="Unassembled WGS sequence"/>
</dbReference>
<dbReference type="NCBIfam" id="TIGR00251">
    <property type="entry name" value="DUF167 family protein"/>
    <property type="match status" value="1"/>
</dbReference>
<dbReference type="SMART" id="SM01152">
    <property type="entry name" value="DUF167"/>
    <property type="match status" value="1"/>
</dbReference>
<sequence>MIDLQPHDHGVLLPVRALPGAKKNELRGEQEGALKVSVTAAPEDGKANKAIVQLLSKQLKLRKSQLEIVSGLTSRQKKVLVARIEMDELREKIAAALQTG</sequence>
<dbReference type="Pfam" id="PF02594">
    <property type="entry name" value="DUF167"/>
    <property type="match status" value="1"/>
</dbReference>
<organism evidence="3 4">
    <name type="scientific">Blastopirellula retiformator</name>
    <dbReference type="NCBI Taxonomy" id="2527970"/>
    <lineage>
        <taxon>Bacteria</taxon>
        <taxon>Pseudomonadati</taxon>
        <taxon>Planctomycetota</taxon>
        <taxon>Planctomycetia</taxon>
        <taxon>Pirellulales</taxon>
        <taxon>Pirellulaceae</taxon>
        <taxon>Blastopirellula</taxon>
    </lineage>
</organism>
<evidence type="ECO:0000313" key="4">
    <source>
        <dbReference type="Proteomes" id="UP000318878"/>
    </source>
</evidence>
<proteinExistence type="inferred from homology"/>
<dbReference type="RefSeq" id="WP_146430791.1">
    <property type="nucleotide sequence ID" value="NZ_SJPF01000002.1"/>
</dbReference>
<dbReference type="Gene3D" id="3.30.1200.10">
    <property type="entry name" value="YggU-like"/>
    <property type="match status" value="1"/>
</dbReference>
<dbReference type="AlphaFoldDB" id="A0A5C5V890"/>
<reference evidence="3 4" key="1">
    <citation type="submission" date="2019-02" db="EMBL/GenBank/DDBJ databases">
        <title>Deep-cultivation of Planctomycetes and their phenomic and genomic characterization uncovers novel biology.</title>
        <authorList>
            <person name="Wiegand S."/>
            <person name="Jogler M."/>
            <person name="Boedeker C."/>
            <person name="Pinto D."/>
            <person name="Vollmers J."/>
            <person name="Rivas-Marin E."/>
            <person name="Kohn T."/>
            <person name="Peeters S.H."/>
            <person name="Heuer A."/>
            <person name="Rast P."/>
            <person name="Oberbeckmann S."/>
            <person name="Bunk B."/>
            <person name="Jeske O."/>
            <person name="Meyerdierks A."/>
            <person name="Storesund J.E."/>
            <person name="Kallscheuer N."/>
            <person name="Luecker S."/>
            <person name="Lage O.M."/>
            <person name="Pohl T."/>
            <person name="Merkel B.J."/>
            <person name="Hornburger P."/>
            <person name="Mueller R.-W."/>
            <person name="Bruemmer F."/>
            <person name="Labrenz M."/>
            <person name="Spormann A.M."/>
            <person name="Op Den Camp H."/>
            <person name="Overmann J."/>
            <person name="Amann R."/>
            <person name="Jetten M.S.M."/>
            <person name="Mascher T."/>
            <person name="Medema M.H."/>
            <person name="Devos D.P."/>
            <person name="Kaster A.-K."/>
            <person name="Ovreas L."/>
            <person name="Rohde M."/>
            <person name="Galperin M.Y."/>
            <person name="Jogler C."/>
        </authorList>
    </citation>
    <scope>NUCLEOTIDE SEQUENCE [LARGE SCALE GENOMIC DNA]</scope>
    <source>
        <strain evidence="3 4">Enr8</strain>
    </source>
</reference>
<comment type="caution">
    <text evidence="3">The sequence shown here is derived from an EMBL/GenBank/DDBJ whole genome shotgun (WGS) entry which is preliminary data.</text>
</comment>